<sequence>MPSRYMNETFPLSSRYENLLGMATDVAVREAEGGGHANVVIRPAVTSTPRWLVAVGRSLPPLALVALISLAALVGRDVSGWPGRSVLAGLVVVTLACAVTGRTGSAQLGLGLTATVAASALLPWQVGWWPLPGVVGVAVYLVSHLAMRGRAAGHRTILRFGRRLTAAEVWVVVGLVVSSASVLLVFSRLAPPHLGTGARFLVALSPWSLVAVGVAFAVVNAFVEEVLFRGAVLHHLAHVLGSWPAVLVQALAFGTLHLNGYPYGLAGMVLAAVYGLLLGALRLRSGGLLAPWIAHVCADAVIFVLIVHTAT</sequence>
<evidence type="ECO:0000313" key="3">
    <source>
        <dbReference type="EMBL" id="TDO30000.1"/>
    </source>
</evidence>
<dbReference type="EMBL" id="SNWQ01000042">
    <property type="protein sequence ID" value="TDO30000.1"/>
    <property type="molecule type" value="Genomic_DNA"/>
</dbReference>
<feature type="transmembrane region" description="Helical" evidence="1">
    <location>
        <begin position="260"/>
        <end position="281"/>
    </location>
</feature>
<keyword evidence="4" id="KW-1185">Reference proteome</keyword>
<dbReference type="OrthoDB" id="132464at85009"/>
<organism evidence="3 4">
    <name type="scientific">Kribbella caucasensis</name>
    <dbReference type="NCBI Taxonomy" id="2512215"/>
    <lineage>
        <taxon>Bacteria</taxon>
        <taxon>Bacillati</taxon>
        <taxon>Actinomycetota</taxon>
        <taxon>Actinomycetes</taxon>
        <taxon>Propionibacteriales</taxon>
        <taxon>Kribbellaceae</taxon>
        <taxon>Kribbella</taxon>
    </lineage>
</organism>
<keyword evidence="1" id="KW-1133">Transmembrane helix</keyword>
<feature type="domain" description="CAAX prenyl protease 2/Lysostaphin resistance protein A-like" evidence="2">
    <location>
        <begin position="207"/>
        <end position="300"/>
    </location>
</feature>
<feature type="transmembrane region" description="Helical" evidence="1">
    <location>
        <begin position="235"/>
        <end position="254"/>
    </location>
</feature>
<evidence type="ECO:0000259" key="2">
    <source>
        <dbReference type="Pfam" id="PF02517"/>
    </source>
</evidence>
<dbReference type="InterPro" id="IPR003675">
    <property type="entry name" value="Rce1/LyrA-like_dom"/>
</dbReference>
<evidence type="ECO:0000313" key="4">
    <source>
        <dbReference type="Proteomes" id="UP000295388"/>
    </source>
</evidence>
<dbReference type="InterPro" id="IPR052710">
    <property type="entry name" value="CAAX_protease"/>
</dbReference>
<dbReference type="GO" id="GO:0004175">
    <property type="term" value="F:endopeptidase activity"/>
    <property type="evidence" value="ECO:0007669"/>
    <property type="project" value="UniProtKB-ARBA"/>
</dbReference>
<keyword evidence="1" id="KW-0472">Membrane</keyword>
<reference evidence="3 4" key="1">
    <citation type="submission" date="2019-03" db="EMBL/GenBank/DDBJ databases">
        <title>Genomic Encyclopedia of Type Strains, Phase III (KMG-III): the genomes of soil and plant-associated and newly described type strains.</title>
        <authorList>
            <person name="Whitman W."/>
        </authorList>
    </citation>
    <scope>NUCLEOTIDE SEQUENCE [LARGE SCALE GENOMIC DNA]</scope>
    <source>
        <strain evidence="3 4">VKM Ac-2527</strain>
    </source>
</reference>
<evidence type="ECO:0000256" key="1">
    <source>
        <dbReference type="SAM" id="Phobius"/>
    </source>
</evidence>
<feature type="transmembrane region" description="Helical" evidence="1">
    <location>
        <begin position="198"/>
        <end position="223"/>
    </location>
</feature>
<feature type="transmembrane region" description="Helical" evidence="1">
    <location>
        <begin position="51"/>
        <end position="74"/>
    </location>
</feature>
<proteinExistence type="predicted"/>
<name>A0A4R6J3R9_9ACTN</name>
<accession>A0A4R6J3R9</accession>
<dbReference type="AlphaFoldDB" id="A0A4R6J3R9"/>
<protein>
    <recommendedName>
        <fullName evidence="2">CAAX prenyl protease 2/Lysostaphin resistance protein A-like domain-containing protein</fullName>
    </recommendedName>
</protein>
<feature type="transmembrane region" description="Helical" evidence="1">
    <location>
        <begin position="167"/>
        <end position="186"/>
    </location>
</feature>
<feature type="transmembrane region" description="Helical" evidence="1">
    <location>
        <begin position="86"/>
        <end position="106"/>
    </location>
</feature>
<feature type="transmembrane region" description="Helical" evidence="1">
    <location>
        <begin position="126"/>
        <end position="146"/>
    </location>
</feature>
<feature type="transmembrane region" description="Helical" evidence="1">
    <location>
        <begin position="288"/>
        <end position="310"/>
    </location>
</feature>
<dbReference type="PANTHER" id="PTHR36435:SF1">
    <property type="entry name" value="CAAX AMINO TERMINAL PROTEASE FAMILY PROTEIN"/>
    <property type="match status" value="1"/>
</dbReference>
<dbReference type="Pfam" id="PF02517">
    <property type="entry name" value="Rce1-like"/>
    <property type="match status" value="1"/>
</dbReference>
<comment type="caution">
    <text evidence="3">The sequence shown here is derived from an EMBL/GenBank/DDBJ whole genome shotgun (WGS) entry which is preliminary data.</text>
</comment>
<dbReference type="Proteomes" id="UP000295388">
    <property type="component" value="Unassembled WGS sequence"/>
</dbReference>
<gene>
    <name evidence="3" type="ORF">EV643_1429</name>
</gene>
<keyword evidence="1" id="KW-0812">Transmembrane</keyword>
<dbReference type="PANTHER" id="PTHR36435">
    <property type="entry name" value="SLR1288 PROTEIN"/>
    <property type="match status" value="1"/>
</dbReference>
<dbReference type="GO" id="GO:0080120">
    <property type="term" value="P:CAAX-box protein maturation"/>
    <property type="evidence" value="ECO:0007669"/>
    <property type="project" value="UniProtKB-ARBA"/>
</dbReference>